<sequence>MKIIVIGLGSMGKRRIRLLSEHRDIELFGIDSQESRCNEVKEKFGLKCYASIAEVVEAEHPDAAVISTSPLSHAAIIKECLTHNLHVFTEINLVADGYAENMALAKEKRKVLFLSSTFLYRKETQTIIEKANKATCPLNYIYHIGQYLPDWHPWESYNSYFIGNPRTNGCREIMAIDLPWIVTAFGPIKNVSAVKSKNTELNISYNDNYLITIEHENCNKGVLAVDVVTRKSIRHIDVYGEAFQMSWNGTADSLQEYNLETKEMRTIHFDDASEHVDGYAAFITENPYREELNAFLAQIAATTAVPAWTFEKDFELLKIIDQIEA</sequence>
<feature type="domain" description="Gfo/Idh/MocA-like oxidoreductase N-terminal" evidence="1">
    <location>
        <begin position="2"/>
        <end position="113"/>
    </location>
</feature>
<evidence type="ECO:0000313" key="2">
    <source>
        <dbReference type="EMBL" id="SEA87923.1"/>
    </source>
</evidence>
<evidence type="ECO:0000259" key="1">
    <source>
        <dbReference type="Pfam" id="PF01408"/>
    </source>
</evidence>
<dbReference type="SUPFAM" id="SSF51735">
    <property type="entry name" value="NAD(P)-binding Rossmann-fold domains"/>
    <property type="match status" value="1"/>
</dbReference>
<dbReference type="GO" id="GO:0000166">
    <property type="term" value="F:nucleotide binding"/>
    <property type="evidence" value="ECO:0007669"/>
    <property type="project" value="InterPro"/>
</dbReference>
<dbReference type="InterPro" id="IPR000683">
    <property type="entry name" value="Gfo/Idh/MocA-like_OxRdtase_N"/>
</dbReference>
<dbReference type="InterPro" id="IPR036291">
    <property type="entry name" value="NAD(P)-bd_dom_sf"/>
</dbReference>
<name>A0A1H4ES82_XYLRU</name>
<dbReference type="Proteomes" id="UP000182257">
    <property type="component" value="Unassembled WGS sequence"/>
</dbReference>
<reference evidence="2 3" key="1">
    <citation type="submission" date="2016-10" db="EMBL/GenBank/DDBJ databases">
        <authorList>
            <person name="de Groot N.N."/>
        </authorList>
    </citation>
    <scope>NUCLEOTIDE SEQUENCE [LARGE SCALE GENOMIC DNA]</scope>
    <source>
        <strain evidence="2 3">D31d</strain>
    </source>
</reference>
<dbReference type="Pfam" id="PF01408">
    <property type="entry name" value="GFO_IDH_MocA"/>
    <property type="match status" value="1"/>
</dbReference>
<accession>A0A1H4ES82</accession>
<dbReference type="AlphaFoldDB" id="A0A1H4ES82"/>
<proteinExistence type="predicted"/>
<dbReference type="Gene3D" id="3.40.50.720">
    <property type="entry name" value="NAD(P)-binding Rossmann-like Domain"/>
    <property type="match status" value="1"/>
</dbReference>
<dbReference type="Gene3D" id="3.30.360.10">
    <property type="entry name" value="Dihydrodipicolinate Reductase, domain 2"/>
    <property type="match status" value="1"/>
</dbReference>
<dbReference type="EMBL" id="FNRF01000006">
    <property type="protein sequence ID" value="SEA87923.1"/>
    <property type="molecule type" value="Genomic_DNA"/>
</dbReference>
<dbReference type="PANTHER" id="PTHR43377">
    <property type="entry name" value="BILIVERDIN REDUCTASE A"/>
    <property type="match status" value="1"/>
</dbReference>
<protein>
    <submittedName>
        <fullName evidence="2">Predicted dehydrogenase</fullName>
    </submittedName>
</protein>
<dbReference type="InterPro" id="IPR051450">
    <property type="entry name" value="Gfo/Idh/MocA_Oxidoreductases"/>
</dbReference>
<dbReference type="PANTHER" id="PTHR43377:SF1">
    <property type="entry name" value="BILIVERDIN REDUCTASE A"/>
    <property type="match status" value="1"/>
</dbReference>
<dbReference type="RefSeq" id="WP_074762144.1">
    <property type="nucleotide sequence ID" value="NZ_FNRF01000006.1"/>
</dbReference>
<organism evidence="2 3">
    <name type="scientific">Xylanibacter ruminicola</name>
    <name type="common">Prevotella ruminicola</name>
    <dbReference type="NCBI Taxonomy" id="839"/>
    <lineage>
        <taxon>Bacteria</taxon>
        <taxon>Pseudomonadati</taxon>
        <taxon>Bacteroidota</taxon>
        <taxon>Bacteroidia</taxon>
        <taxon>Bacteroidales</taxon>
        <taxon>Prevotellaceae</taxon>
        <taxon>Xylanibacter</taxon>
    </lineage>
</organism>
<dbReference type="OrthoDB" id="9815825at2"/>
<evidence type="ECO:0000313" key="3">
    <source>
        <dbReference type="Proteomes" id="UP000182257"/>
    </source>
</evidence>
<gene>
    <name evidence="2" type="ORF">SAMN05216462_2930</name>
</gene>